<protein>
    <submittedName>
        <fullName evidence="1">Uncharacterized protein</fullName>
    </submittedName>
</protein>
<proteinExistence type="predicted"/>
<sequence length="176" mass="19703">MEVSCIVEKVREVDQPEDSLLSIRYSNHINAIYSISHHDSSVPEVEIESLENLASVETALEKILSCVIRPHERFSYKFHIHILSISGSIFNIYTDLVAGLTVLMVSLGIELTDTLISYTKEYSEGFIWVCKKYFTNEVACIKLSEAAVADSLESATEHIPVDELEELKYLCGSVGV</sequence>
<dbReference type="OMA" id="PHERFSY"/>
<dbReference type="AlphaFoldDB" id="I3EIE5"/>
<dbReference type="HOGENOM" id="CLU_1525583_0_0_1"/>
<gene>
    <name evidence="1" type="ORF">NEQG_00811</name>
</gene>
<dbReference type="OrthoDB" id="2187294at2759"/>
<keyword evidence="2" id="KW-1185">Reference proteome</keyword>
<dbReference type="EMBL" id="GL870877">
    <property type="protein sequence ID" value="EIJ88992.1"/>
    <property type="molecule type" value="Genomic_DNA"/>
</dbReference>
<dbReference type="VEuPathDB" id="MicrosporidiaDB:NEQG_00811"/>
<evidence type="ECO:0000313" key="2">
    <source>
        <dbReference type="Proteomes" id="UP000002872"/>
    </source>
</evidence>
<reference evidence="1" key="1">
    <citation type="submission" date="2011-01" db="EMBL/GenBank/DDBJ databases">
        <title>The Genome Sequence of Nematocida parisii strain ERTm3.</title>
        <authorList>
            <consortium name="The Broad Institute Genome Sequencing Platform"/>
            <consortium name="The Broad Institute Genome Sequencing Center for Infectious Disease"/>
            <person name="Cuomo C."/>
            <person name="Troemel E."/>
            <person name="Young S.K."/>
            <person name="Zeng Q."/>
            <person name="Gargeya S."/>
            <person name="Fitzgerald M."/>
            <person name="Haas B."/>
            <person name="Abouelleil A."/>
            <person name="Alvarado L."/>
            <person name="Arachchi H.M."/>
            <person name="Berlin A."/>
            <person name="Chapman S.B."/>
            <person name="Gearin G."/>
            <person name="Goldberg J."/>
            <person name="Griggs A."/>
            <person name="Gujja S."/>
            <person name="Hansen M."/>
            <person name="Heiman D."/>
            <person name="Howarth C."/>
            <person name="Larimer J."/>
            <person name="Lui A."/>
            <person name="MacDonald P.J.P."/>
            <person name="McCowen C."/>
            <person name="Montmayeur A."/>
            <person name="Murphy C."/>
            <person name="Neiman D."/>
            <person name="Pearson M."/>
            <person name="Priest M."/>
            <person name="Roberts A."/>
            <person name="Saif S."/>
            <person name="Shea T."/>
            <person name="Sisk P."/>
            <person name="Stolte C."/>
            <person name="Sykes S."/>
            <person name="Wortman J."/>
            <person name="Nusbaum C."/>
            <person name="Birren B."/>
        </authorList>
    </citation>
    <scope>NUCLEOTIDE SEQUENCE</scope>
    <source>
        <strain evidence="1">ERTm3</strain>
    </source>
</reference>
<organism evidence="1 2">
    <name type="scientific">Nematocida parisii (strain ERTm3)</name>
    <name type="common">Nematode killer fungus</name>
    <dbReference type="NCBI Taxonomy" id="935791"/>
    <lineage>
        <taxon>Eukaryota</taxon>
        <taxon>Fungi</taxon>
        <taxon>Fungi incertae sedis</taxon>
        <taxon>Microsporidia</taxon>
        <taxon>Nematocida</taxon>
    </lineage>
</organism>
<evidence type="ECO:0000313" key="1">
    <source>
        <dbReference type="EMBL" id="EIJ88992.1"/>
    </source>
</evidence>
<dbReference type="InParanoid" id="I3EIE5"/>
<dbReference type="Proteomes" id="UP000002872">
    <property type="component" value="Unassembled WGS sequence"/>
</dbReference>
<accession>I3EIE5</accession>
<name>I3EIE5_NEMP3</name>